<sequence>MEEHLILLSFFVLFSCEKESEQSDFINDTKKKYSRLSSAWNSVKRTAKEVWKEIKPVIATDAKGAAGAMFGLIGYCRRCSECFHRTICEVSRKVYICKVLGGQKR</sequence>
<evidence type="ECO:0000313" key="2">
    <source>
        <dbReference type="Proteomes" id="UP000824267"/>
    </source>
</evidence>
<dbReference type="EMBL" id="DXGG01000155">
    <property type="protein sequence ID" value="HIW87590.1"/>
    <property type="molecule type" value="Genomic_DNA"/>
</dbReference>
<organism evidence="1 2">
    <name type="scientific">Candidatus Onthomorpha intestinigallinarum</name>
    <dbReference type="NCBI Taxonomy" id="2840880"/>
    <lineage>
        <taxon>Bacteria</taxon>
        <taxon>Pseudomonadati</taxon>
        <taxon>Bacteroidota</taxon>
        <taxon>Bacteroidia</taxon>
        <taxon>Bacteroidales</taxon>
        <taxon>Candidatus Onthomorpha</taxon>
    </lineage>
</organism>
<protein>
    <submittedName>
        <fullName evidence="1">Uncharacterized protein</fullName>
    </submittedName>
</protein>
<evidence type="ECO:0000313" key="1">
    <source>
        <dbReference type="EMBL" id="HIW87590.1"/>
    </source>
</evidence>
<gene>
    <name evidence="1" type="ORF">IAC47_04865</name>
</gene>
<dbReference type="AlphaFoldDB" id="A0A9D1RHL5"/>
<accession>A0A9D1RHL5</accession>
<proteinExistence type="predicted"/>
<dbReference type="Proteomes" id="UP000824267">
    <property type="component" value="Unassembled WGS sequence"/>
</dbReference>
<name>A0A9D1RHL5_9BACT</name>
<comment type="caution">
    <text evidence="1">The sequence shown here is derived from an EMBL/GenBank/DDBJ whole genome shotgun (WGS) entry which is preliminary data.</text>
</comment>
<reference evidence="1" key="1">
    <citation type="journal article" date="2021" name="PeerJ">
        <title>Extensive microbial diversity within the chicken gut microbiome revealed by metagenomics and culture.</title>
        <authorList>
            <person name="Gilroy R."/>
            <person name="Ravi A."/>
            <person name="Getino M."/>
            <person name="Pursley I."/>
            <person name="Horton D.L."/>
            <person name="Alikhan N.F."/>
            <person name="Baker D."/>
            <person name="Gharbi K."/>
            <person name="Hall N."/>
            <person name="Watson M."/>
            <person name="Adriaenssens E.M."/>
            <person name="Foster-Nyarko E."/>
            <person name="Jarju S."/>
            <person name="Secka A."/>
            <person name="Antonio M."/>
            <person name="Oren A."/>
            <person name="Chaudhuri R.R."/>
            <person name="La Ragione R."/>
            <person name="Hildebrand F."/>
            <person name="Pallen M.J."/>
        </authorList>
    </citation>
    <scope>NUCLEOTIDE SEQUENCE</scope>
    <source>
        <strain evidence="1">Gambia16-930</strain>
    </source>
</reference>
<reference evidence="1" key="2">
    <citation type="submission" date="2021-04" db="EMBL/GenBank/DDBJ databases">
        <authorList>
            <person name="Gilroy R."/>
        </authorList>
    </citation>
    <scope>NUCLEOTIDE SEQUENCE</scope>
    <source>
        <strain evidence="1">Gambia16-930</strain>
    </source>
</reference>